<dbReference type="EMBL" id="JAOPKA010000010">
    <property type="protein sequence ID" value="MCU4742690.1"/>
    <property type="molecule type" value="Genomic_DNA"/>
</dbReference>
<accession>A0AAP2Z1F5</accession>
<organism evidence="2 5">
    <name type="scientific">Natronoglomus mannanivorans</name>
    <dbReference type="NCBI Taxonomy" id="2979990"/>
    <lineage>
        <taxon>Archaea</taxon>
        <taxon>Methanobacteriati</taxon>
        <taxon>Methanobacteriota</taxon>
        <taxon>Stenosarchaea group</taxon>
        <taxon>Halobacteria</taxon>
        <taxon>Halobacteriales</taxon>
        <taxon>Natrialbaceae</taxon>
        <taxon>Natronoglomus</taxon>
    </lineage>
</organism>
<dbReference type="RefSeq" id="WP_338004514.1">
    <property type="nucleotide sequence ID" value="NZ_JAOPKA010000010.1"/>
</dbReference>
<name>A0AAP2Z1F5_9EURY</name>
<proteinExistence type="predicted"/>
<sequence length="80" mass="7887">MKRTIIVLGVALMLVLAGCGGPGDAPEDNGEDPAGEDPMEEDGVEEDGVEEDGAEEDGAAEDDAEGALIGGLAVSAAVFG</sequence>
<reference evidence="2 4" key="1">
    <citation type="submission" date="2022-09" db="EMBL/GenBank/DDBJ databases">
        <title>Enrichment on poylsaccharides allowed isolation of novel metabolic and taxonomic groups of Haloarchaea.</title>
        <authorList>
            <person name="Sorokin D.Y."/>
            <person name="Elcheninov A.G."/>
            <person name="Khizhniak T.V."/>
            <person name="Kolganova T.V."/>
            <person name="Kublanov I.V."/>
        </authorList>
    </citation>
    <scope>NUCLEOTIDE SEQUENCE</scope>
    <source>
        <strain evidence="3 4">AArc-m2/3/4</strain>
        <strain evidence="2">AArc-xg1-1</strain>
    </source>
</reference>
<evidence type="ECO:0000313" key="2">
    <source>
        <dbReference type="EMBL" id="MCU4742690.1"/>
    </source>
</evidence>
<evidence type="ECO:0000256" key="1">
    <source>
        <dbReference type="SAM" id="MobiDB-lite"/>
    </source>
</evidence>
<feature type="region of interest" description="Disordered" evidence="1">
    <location>
        <begin position="19"/>
        <end position="65"/>
    </location>
</feature>
<comment type="caution">
    <text evidence="2">The sequence shown here is derived from an EMBL/GenBank/DDBJ whole genome shotgun (WGS) entry which is preliminary data.</text>
</comment>
<dbReference type="PROSITE" id="PS51257">
    <property type="entry name" value="PROKAR_LIPOPROTEIN"/>
    <property type="match status" value="1"/>
</dbReference>
<dbReference type="EMBL" id="JAOPKB010000010">
    <property type="protein sequence ID" value="MCU4974170.1"/>
    <property type="molecule type" value="Genomic_DNA"/>
</dbReference>
<dbReference type="Proteomes" id="UP001321018">
    <property type="component" value="Unassembled WGS sequence"/>
</dbReference>
<dbReference type="Proteomes" id="UP001320972">
    <property type="component" value="Unassembled WGS sequence"/>
</dbReference>
<keyword evidence="4" id="KW-1185">Reference proteome</keyword>
<feature type="compositionally biased region" description="Acidic residues" evidence="1">
    <location>
        <begin position="25"/>
        <end position="65"/>
    </location>
</feature>
<evidence type="ECO:0000313" key="5">
    <source>
        <dbReference type="Proteomes" id="UP001321018"/>
    </source>
</evidence>
<evidence type="ECO:0000313" key="4">
    <source>
        <dbReference type="Proteomes" id="UP001320972"/>
    </source>
</evidence>
<dbReference type="AlphaFoldDB" id="A0AAP2Z1F5"/>
<evidence type="ECO:0000313" key="3">
    <source>
        <dbReference type="EMBL" id="MCU4974170.1"/>
    </source>
</evidence>
<protein>
    <submittedName>
        <fullName evidence="2">DNA polymerase V family protein</fullName>
    </submittedName>
</protein>
<gene>
    <name evidence="3" type="ORF">OB955_15685</name>
    <name evidence="2" type="ORF">OB960_14940</name>
</gene>